<evidence type="ECO:0000256" key="5">
    <source>
        <dbReference type="SAM" id="MobiDB-lite"/>
    </source>
</evidence>
<feature type="transmembrane region" description="Helical" evidence="6">
    <location>
        <begin position="210"/>
        <end position="228"/>
    </location>
</feature>
<feature type="transmembrane region" description="Helical" evidence="6">
    <location>
        <begin position="12"/>
        <end position="34"/>
    </location>
</feature>
<evidence type="ECO:0000256" key="1">
    <source>
        <dbReference type="ARBA" id="ARBA00004141"/>
    </source>
</evidence>
<evidence type="ECO:0000256" key="4">
    <source>
        <dbReference type="ARBA" id="ARBA00023136"/>
    </source>
</evidence>
<feature type="transmembrane region" description="Helical" evidence="6">
    <location>
        <begin position="376"/>
        <end position="398"/>
    </location>
</feature>
<feature type="region of interest" description="Disordered" evidence="5">
    <location>
        <begin position="560"/>
        <end position="625"/>
    </location>
</feature>
<protein>
    <submittedName>
        <fullName evidence="8">MFS transporter</fullName>
    </submittedName>
</protein>
<dbReference type="AlphaFoldDB" id="A0AAX4NHK6"/>
<dbReference type="EMBL" id="CP133772">
    <property type="protein sequence ID" value="WYY01006.1"/>
    <property type="molecule type" value="Genomic_DNA"/>
</dbReference>
<keyword evidence="9" id="KW-1185">Reference proteome</keyword>
<feature type="transmembrane region" description="Helical" evidence="6">
    <location>
        <begin position="320"/>
        <end position="339"/>
    </location>
</feature>
<feature type="transmembrane region" description="Helical" evidence="6">
    <location>
        <begin position="419"/>
        <end position="440"/>
    </location>
</feature>
<dbReference type="GeneID" id="95968339"/>
<feature type="transmembrane region" description="Helical" evidence="6">
    <location>
        <begin position="240"/>
        <end position="259"/>
    </location>
</feature>
<feature type="transmembrane region" description="Helical" evidence="6">
    <location>
        <begin position="172"/>
        <end position="190"/>
    </location>
</feature>
<organism evidence="8 9">
    <name type="scientific">Oxyplasma meridianum</name>
    <dbReference type="NCBI Taxonomy" id="3073602"/>
    <lineage>
        <taxon>Archaea</taxon>
        <taxon>Methanobacteriati</taxon>
        <taxon>Thermoplasmatota</taxon>
        <taxon>Thermoplasmata</taxon>
        <taxon>Thermoplasmatales</taxon>
        <taxon>Thermoplasmataceae</taxon>
        <taxon>Oxyplasma</taxon>
    </lineage>
</organism>
<dbReference type="PANTHER" id="PTHR23501:SF5">
    <property type="entry name" value="TRANSPORT PROTEIN"/>
    <property type="match status" value="1"/>
</dbReference>
<accession>A0AAX4NHK6</accession>
<dbReference type="GO" id="GO:0005886">
    <property type="term" value="C:plasma membrane"/>
    <property type="evidence" value="ECO:0007669"/>
    <property type="project" value="TreeGrafter"/>
</dbReference>
<feature type="transmembrane region" description="Helical" evidence="6">
    <location>
        <begin position="492"/>
        <end position="514"/>
    </location>
</feature>
<dbReference type="PROSITE" id="PS50850">
    <property type="entry name" value="MFS"/>
    <property type="match status" value="1"/>
</dbReference>
<gene>
    <name evidence="8" type="ORF">OXIME_001601</name>
</gene>
<dbReference type="KEGG" id="omr:OXIME_001601"/>
<feature type="transmembrane region" description="Helical" evidence="6">
    <location>
        <begin position="280"/>
        <end position="308"/>
    </location>
</feature>
<dbReference type="RefSeq" id="WP_393971328.1">
    <property type="nucleotide sequence ID" value="NZ_CP133772.1"/>
</dbReference>
<feature type="transmembrane region" description="Helical" evidence="6">
    <location>
        <begin position="49"/>
        <end position="68"/>
    </location>
</feature>
<evidence type="ECO:0000256" key="6">
    <source>
        <dbReference type="SAM" id="Phobius"/>
    </source>
</evidence>
<dbReference type="Pfam" id="PF07690">
    <property type="entry name" value="MFS_1"/>
    <property type="match status" value="1"/>
</dbReference>
<evidence type="ECO:0000256" key="3">
    <source>
        <dbReference type="ARBA" id="ARBA00022989"/>
    </source>
</evidence>
<keyword evidence="2 6" id="KW-0812">Transmembrane</keyword>
<evidence type="ECO:0000313" key="9">
    <source>
        <dbReference type="Proteomes" id="UP001451606"/>
    </source>
</evidence>
<dbReference type="SUPFAM" id="SSF103473">
    <property type="entry name" value="MFS general substrate transporter"/>
    <property type="match status" value="2"/>
</dbReference>
<feature type="domain" description="Major facilitator superfamily (MFS) profile" evidence="7">
    <location>
        <begin position="8"/>
        <end position="483"/>
    </location>
</feature>
<dbReference type="Proteomes" id="UP001451606">
    <property type="component" value="Chromosome"/>
</dbReference>
<sequence>MVKYKWVALSNTTLGVLMASINGTIILISLPAIFNGLKVNPFNPGSFEYLLWILMGYMIVTAVMLVSIGRLSDIYGRVRLFNLGFVIFTAGSVLLFLTPNTGDLGAMELILFRMVQAVGGSFLFANSAAILTDSFPPNERGKAMGINSMAALAGSLLGLILGGILAAIDWRYVFLVSVPVGALGTIWSLLKLKDYSVRHKDQKIDVVGNVAFAGGLTLILLGVTYGLMPYGTSSMGWGNPWVISAMVSGVIILILFVFLERIVEQPMFNLKLFRNRAFATGSFAGMLQAMGMGGVMFMIIILLQGIWLPLHGYSYSSVPFWAGIYTIPMMAGFVLMGPISGALSDKMGARFLGSLGMSISAVAFILLSTLTYNFTYIPFALMLFMMGFGMGMFAAPNITAIMNSVSPQQRGVASGMRMTLQNTGQTVSMGIFFSIVLIFLTRLLPGSFTAALGTAGAPQLIPVFTNIPPTSALFSAFLGYNPVTTILSSLPSSFSSLISGSAMATISGIHWFPLALAPAFMGSLRMSFYAGAGIFLFAALLSALRGRRYIHEETAESSQILEDESRIVPPDHPIPSSTGPKASGISSPGIPDSDRRINKQTDDLNNMDSGMENVSVYEGGERNRK</sequence>
<name>A0AAX4NHK6_9ARCH</name>
<feature type="transmembrane region" description="Helical" evidence="6">
    <location>
        <begin position="351"/>
        <end position="370"/>
    </location>
</feature>
<feature type="transmembrane region" description="Helical" evidence="6">
    <location>
        <begin position="110"/>
        <end position="132"/>
    </location>
</feature>
<keyword evidence="4 6" id="KW-0472">Membrane</keyword>
<dbReference type="InterPro" id="IPR020846">
    <property type="entry name" value="MFS_dom"/>
</dbReference>
<feature type="transmembrane region" description="Helical" evidence="6">
    <location>
        <begin position="144"/>
        <end position="166"/>
    </location>
</feature>
<evidence type="ECO:0000256" key="2">
    <source>
        <dbReference type="ARBA" id="ARBA00022692"/>
    </source>
</evidence>
<dbReference type="InterPro" id="IPR036259">
    <property type="entry name" value="MFS_trans_sf"/>
</dbReference>
<evidence type="ECO:0000313" key="8">
    <source>
        <dbReference type="EMBL" id="WYY01006.1"/>
    </source>
</evidence>
<feature type="transmembrane region" description="Helical" evidence="6">
    <location>
        <begin position="80"/>
        <end position="98"/>
    </location>
</feature>
<reference evidence="8 9" key="1">
    <citation type="submission" date="2023-09" db="EMBL/GenBank/DDBJ databases">
        <authorList>
            <person name="Golyshina O.V."/>
            <person name="Lunev E.A."/>
            <person name="Bargiela R."/>
            <person name="Gaines M.C."/>
            <person name="Daum B."/>
            <person name="Bale N.J."/>
            <person name="Koenen M."/>
            <person name="Sinninghe Damst J.S."/>
            <person name="Yakimov M."/>
            <person name="Golyshin P.N."/>
        </authorList>
    </citation>
    <scope>NUCLEOTIDE SEQUENCE [LARGE SCALE GENOMIC DNA]</scope>
    <source>
        <strain evidence="8 9">M1</strain>
    </source>
</reference>
<evidence type="ECO:0000259" key="7">
    <source>
        <dbReference type="PROSITE" id="PS50850"/>
    </source>
</evidence>
<feature type="transmembrane region" description="Helical" evidence="6">
    <location>
        <begin position="526"/>
        <end position="544"/>
    </location>
</feature>
<feature type="compositionally biased region" description="Polar residues" evidence="5">
    <location>
        <begin position="575"/>
        <end position="586"/>
    </location>
</feature>
<feature type="transmembrane region" description="Helical" evidence="6">
    <location>
        <begin position="460"/>
        <end position="480"/>
    </location>
</feature>
<dbReference type="CDD" id="cd17321">
    <property type="entry name" value="MFS_MMR_MDR_like"/>
    <property type="match status" value="1"/>
</dbReference>
<keyword evidence="3 6" id="KW-1133">Transmembrane helix</keyword>
<comment type="subcellular location">
    <subcellularLocation>
        <location evidence="1">Membrane</location>
        <topology evidence="1">Multi-pass membrane protein</topology>
    </subcellularLocation>
</comment>
<feature type="compositionally biased region" description="Basic and acidic residues" evidence="5">
    <location>
        <begin position="592"/>
        <end position="602"/>
    </location>
</feature>
<dbReference type="InterPro" id="IPR011701">
    <property type="entry name" value="MFS"/>
</dbReference>
<dbReference type="GO" id="GO:0022857">
    <property type="term" value="F:transmembrane transporter activity"/>
    <property type="evidence" value="ECO:0007669"/>
    <property type="project" value="InterPro"/>
</dbReference>
<dbReference type="Gene3D" id="1.20.1250.20">
    <property type="entry name" value="MFS general substrate transporter like domains"/>
    <property type="match status" value="2"/>
</dbReference>
<dbReference type="PANTHER" id="PTHR23501">
    <property type="entry name" value="MAJOR FACILITATOR SUPERFAMILY"/>
    <property type="match status" value="1"/>
</dbReference>
<proteinExistence type="predicted"/>